<feature type="domain" description="Bacterial sugar transferase" evidence="4">
    <location>
        <begin position="151"/>
        <end position="290"/>
    </location>
</feature>
<reference evidence="6" key="1">
    <citation type="submission" date="2011-02" db="EMBL/GenBank/DDBJ databases">
        <title>The complete genome of Planctomyces brasiliensis DSM 5305.</title>
        <authorList>
            <person name="Lucas S."/>
            <person name="Copeland A."/>
            <person name="Lapidus A."/>
            <person name="Bruce D."/>
            <person name="Goodwin L."/>
            <person name="Pitluck S."/>
            <person name="Kyrpides N."/>
            <person name="Mavromatis K."/>
            <person name="Pagani I."/>
            <person name="Ivanova N."/>
            <person name="Ovchinnikova G."/>
            <person name="Lu M."/>
            <person name="Detter J.C."/>
            <person name="Han C."/>
            <person name="Land M."/>
            <person name="Hauser L."/>
            <person name="Markowitz V."/>
            <person name="Cheng J.-F."/>
            <person name="Hugenholtz P."/>
            <person name="Woyke T."/>
            <person name="Wu D."/>
            <person name="Tindall B."/>
            <person name="Pomrenke H.G."/>
            <person name="Brambilla E."/>
            <person name="Klenk H.-P."/>
            <person name="Eisen J.A."/>
        </authorList>
    </citation>
    <scope>NUCLEOTIDE SEQUENCE [LARGE SCALE GENOMIC DNA]</scope>
    <source>
        <strain evidence="6">ATCC 49424 / DSM 5305 / JCM 21570 / NBRC 103401 / IFAM 1448</strain>
    </source>
</reference>
<dbReference type="EC" id="2.7.8.6" evidence="5"/>
<feature type="compositionally biased region" description="Basic and acidic residues" evidence="2">
    <location>
        <begin position="120"/>
        <end position="129"/>
    </location>
</feature>
<evidence type="ECO:0000313" key="6">
    <source>
        <dbReference type="Proteomes" id="UP000006860"/>
    </source>
</evidence>
<proteinExistence type="inferred from homology"/>
<keyword evidence="5" id="KW-0808">Transferase</keyword>
<feature type="domain" description="Bacterial sugar transferase" evidence="4">
    <location>
        <begin position="73"/>
        <end position="119"/>
    </location>
</feature>
<evidence type="ECO:0000256" key="1">
    <source>
        <dbReference type="ARBA" id="ARBA00006464"/>
    </source>
</evidence>
<dbReference type="Pfam" id="PF02397">
    <property type="entry name" value="Bac_transf"/>
    <property type="match status" value="2"/>
</dbReference>
<dbReference type="EMBL" id="CP002546">
    <property type="protein sequence ID" value="ADY58956.1"/>
    <property type="molecule type" value="Genomic_DNA"/>
</dbReference>
<sequence length="296" mass="33721">MSTATYPANAAPTYSAPKVPTQNAPLADVVDFAASGVRTPAQEKQVAEWMSRLKGQPPRQNVHCLSWRVRLSKRILDVIFASVLLVLLAPVMLLTAIAVKLTSPGPVIFRQTRVGLNLRKDRNDRRRNDYGPPEDLGERRQPGQDRRLETRYGREFTLYKFRTMRNDAEKNGAQFAVKGDPRVTSIGRFMRKTRLDELPQLWNVLRGEMSMVGPRPERPVFIEKLSEEIPDYVQRLGLKPGLTGLAQIENGYDNDIDSFRRKVTYDLIYLQHCCLWNDLKILFRTIRVVLTGSGAL</sequence>
<dbReference type="STRING" id="756272.Plabr_1344"/>
<protein>
    <submittedName>
        <fullName evidence="5">Undecaprenyl-phosphate galactose phosphotransferase</fullName>
        <ecNumber evidence="5">2.7.8.6</ecNumber>
    </submittedName>
</protein>
<evidence type="ECO:0000313" key="5">
    <source>
        <dbReference type="EMBL" id="ADY58956.1"/>
    </source>
</evidence>
<dbReference type="KEGG" id="pbs:Plabr_1344"/>
<accession>F0SNS0</accession>
<evidence type="ECO:0000256" key="3">
    <source>
        <dbReference type="SAM" id="Phobius"/>
    </source>
</evidence>
<dbReference type="Proteomes" id="UP000006860">
    <property type="component" value="Chromosome"/>
</dbReference>
<evidence type="ECO:0000256" key="2">
    <source>
        <dbReference type="SAM" id="MobiDB-lite"/>
    </source>
</evidence>
<dbReference type="PANTHER" id="PTHR30576:SF0">
    <property type="entry name" value="UNDECAPRENYL-PHOSPHATE N-ACETYLGALACTOSAMINYL 1-PHOSPHATE TRANSFERASE-RELATED"/>
    <property type="match status" value="1"/>
</dbReference>
<name>F0SNS0_RUBBR</name>
<feature type="compositionally biased region" description="Basic and acidic residues" evidence="2">
    <location>
        <begin position="136"/>
        <end position="147"/>
    </location>
</feature>
<keyword evidence="3" id="KW-0472">Membrane</keyword>
<dbReference type="RefSeq" id="WP_013627687.1">
    <property type="nucleotide sequence ID" value="NC_015174.1"/>
</dbReference>
<dbReference type="eggNOG" id="COG2148">
    <property type="taxonomic scope" value="Bacteria"/>
</dbReference>
<feature type="region of interest" description="Disordered" evidence="2">
    <location>
        <begin position="120"/>
        <end position="147"/>
    </location>
</feature>
<gene>
    <name evidence="5" type="ordered locus">Plabr_1344</name>
</gene>
<keyword evidence="6" id="KW-1185">Reference proteome</keyword>
<comment type="similarity">
    <text evidence="1">Belongs to the bacterial sugar transferase family.</text>
</comment>
<dbReference type="PANTHER" id="PTHR30576">
    <property type="entry name" value="COLANIC BIOSYNTHESIS UDP-GLUCOSE LIPID CARRIER TRANSFERASE"/>
    <property type="match status" value="1"/>
</dbReference>
<feature type="transmembrane region" description="Helical" evidence="3">
    <location>
        <begin position="75"/>
        <end position="99"/>
    </location>
</feature>
<keyword evidence="3" id="KW-0812">Transmembrane</keyword>
<keyword evidence="3" id="KW-1133">Transmembrane helix</keyword>
<evidence type="ECO:0000259" key="4">
    <source>
        <dbReference type="Pfam" id="PF02397"/>
    </source>
</evidence>
<dbReference type="HOGENOM" id="CLU_024920_1_2_0"/>
<dbReference type="InterPro" id="IPR003362">
    <property type="entry name" value="Bact_transf"/>
</dbReference>
<dbReference type="AlphaFoldDB" id="F0SNS0"/>
<organism evidence="5 6">
    <name type="scientific">Rubinisphaera brasiliensis (strain ATCC 49424 / DSM 5305 / JCM 21570 / IAM 15109 / NBRC 103401 / IFAM 1448)</name>
    <name type="common">Planctomyces brasiliensis</name>
    <dbReference type="NCBI Taxonomy" id="756272"/>
    <lineage>
        <taxon>Bacteria</taxon>
        <taxon>Pseudomonadati</taxon>
        <taxon>Planctomycetota</taxon>
        <taxon>Planctomycetia</taxon>
        <taxon>Planctomycetales</taxon>
        <taxon>Planctomycetaceae</taxon>
        <taxon>Rubinisphaera</taxon>
    </lineage>
</organism>
<dbReference type="GO" id="GO:0047360">
    <property type="term" value="F:undecaprenyl-phosphate galactose phosphotransferase activity"/>
    <property type="evidence" value="ECO:0007669"/>
    <property type="project" value="UniProtKB-EC"/>
</dbReference>